<organism evidence="1 2">
    <name type="scientific">Prorocentrum cordatum</name>
    <dbReference type="NCBI Taxonomy" id="2364126"/>
    <lineage>
        <taxon>Eukaryota</taxon>
        <taxon>Sar</taxon>
        <taxon>Alveolata</taxon>
        <taxon>Dinophyceae</taxon>
        <taxon>Prorocentrales</taxon>
        <taxon>Prorocentraceae</taxon>
        <taxon>Prorocentrum</taxon>
    </lineage>
</organism>
<reference evidence="1" key="1">
    <citation type="submission" date="2023-10" db="EMBL/GenBank/DDBJ databases">
        <authorList>
            <person name="Chen Y."/>
            <person name="Shah S."/>
            <person name="Dougan E. K."/>
            <person name="Thang M."/>
            <person name="Chan C."/>
        </authorList>
    </citation>
    <scope>NUCLEOTIDE SEQUENCE [LARGE SCALE GENOMIC DNA]</scope>
</reference>
<evidence type="ECO:0000313" key="2">
    <source>
        <dbReference type="Proteomes" id="UP001189429"/>
    </source>
</evidence>
<evidence type="ECO:0000313" key="1">
    <source>
        <dbReference type="EMBL" id="CAK0812301.1"/>
    </source>
</evidence>
<gene>
    <name evidence="1" type="ORF">PCOR1329_LOCUS16621</name>
</gene>
<protein>
    <submittedName>
        <fullName evidence="1">Uncharacterized protein</fullName>
    </submittedName>
</protein>
<dbReference type="Proteomes" id="UP001189429">
    <property type="component" value="Unassembled WGS sequence"/>
</dbReference>
<proteinExistence type="predicted"/>
<name>A0ABN9R3H9_9DINO</name>
<accession>A0ABN9R3H9</accession>
<keyword evidence="2" id="KW-1185">Reference proteome</keyword>
<comment type="caution">
    <text evidence="1">The sequence shown here is derived from an EMBL/GenBank/DDBJ whole genome shotgun (WGS) entry which is preliminary data.</text>
</comment>
<dbReference type="EMBL" id="CAUYUJ010005113">
    <property type="protein sequence ID" value="CAK0812301.1"/>
    <property type="molecule type" value="Genomic_DNA"/>
</dbReference>
<sequence length="109" mass="11549">MPIDISNAPASTDASNLELATREHLGHVSLTIKCYPQAAGLEYHAARIPTALECRPLAEIVPLAPKTPAASHRCGPLSTVTVSTNLEASRVGPELMSGVSPYRGIFDEK</sequence>